<proteinExistence type="predicted"/>
<accession>A0ACC2IPH2</accession>
<evidence type="ECO:0000313" key="2">
    <source>
        <dbReference type="Proteomes" id="UP001153334"/>
    </source>
</evidence>
<protein>
    <submittedName>
        <fullName evidence="1">Uncharacterized protein</fullName>
    </submittedName>
</protein>
<dbReference type="EMBL" id="JAPESX010001132">
    <property type="protein sequence ID" value="KAJ8117094.1"/>
    <property type="molecule type" value="Genomic_DNA"/>
</dbReference>
<reference evidence="1" key="1">
    <citation type="submission" date="2022-11" db="EMBL/GenBank/DDBJ databases">
        <title>Genome Sequence of Nemania bipapillata.</title>
        <authorList>
            <person name="Buettner E."/>
        </authorList>
    </citation>
    <scope>NUCLEOTIDE SEQUENCE</scope>
    <source>
        <strain evidence="1">CP14</strain>
    </source>
</reference>
<dbReference type="Proteomes" id="UP001153334">
    <property type="component" value="Unassembled WGS sequence"/>
</dbReference>
<keyword evidence="2" id="KW-1185">Reference proteome</keyword>
<comment type="caution">
    <text evidence="1">The sequence shown here is derived from an EMBL/GenBank/DDBJ whole genome shotgun (WGS) entry which is preliminary data.</text>
</comment>
<sequence length="305" mass="33451">MPTTLSTTPPTLLPPPTITPEKDRPLSDDERRRQDGMRIERPRSALHSGDFTHGEVSQDTAPSRHQAHALMSQASTDSGHPWVTTSPSRDLAPLNFERRQPLSTRSDRVRSALSSLSTSASSSFAYKPPTSPLFRSESNDEGDLVSPIDGVDVASSLPGQQRRHTMVTGSYSPSPLQRQTSLRQERTFPYQAHQPRRSLTTASGLSISGSSPQTPAFLQSRRPSISSDISPLQHASMVGSYEESILRGRMSTTPSKPLDFLAQIGVLGLGKFRTLGKHRELSAGLGRHEHLLVVATVFLRKAKFR</sequence>
<name>A0ACC2IPH2_9PEZI</name>
<organism evidence="1 2">
    <name type="scientific">Nemania bipapillata</name>
    <dbReference type="NCBI Taxonomy" id="110536"/>
    <lineage>
        <taxon>Eukaryota</taxon>
        <taxon>Fungi</taxon>
        <taxon>Dikarya</taxon>
        <taxon>Ascomycota</taxon>
        <taxon>Pezizomycotina</taxon>
        <taxon>Sordariomycetes</taxon>
        <taxon>Xylariomycetidae</taxon>
        <taxon>Xylariales</taxon>
        <taxon>Xylariaceae</taxon>
        <taxon>Nemania</taxon>
    </lineage>
</organism>
<evidence type="ECO:0000313" key="1">
    <source>
        <dbReference type="EMBL" id="KAJ8117094.1"/>
    </source>
</evidence>
<gene>
    <name evidence="1" type="ORF">ONZ43_g4291</name>
</gene>